<dbReference type="InterPro" id="IPR051167">
    <property type="entry name" value="Prolyl_oligopep/macrocyclase"/>
</dbReference>
<dbReference type="InterPro" id="IPR023302">
    <property type="entry name" value="Pept_S9A_N"/>
</dbReference>
<dbReference type="AlphaFoldDB" id="A0A7D9KE39"/>
<dbReference type="GO" id="GO:0004252">
    <property type="term" value="F:serine-type endopeptidase activity"/>
    <property type="evidence" value="ECO:0007669"/>
    <property type="project" value="InterPro"/>
</dbReference>
<dbReference type="SUPFAM" id="SSF50993">
    <property type="entry name" value="Peptidase/esterase 'gauge' domain"/>
    <property type="match status" value="1"/>
</dbReference>
<dbReference type="GO" id="GO:0070012">
    <property type="term" value="F:oligopeptidase activity"/>
    <property type="evidence" value="ECO:0007669"/>
    <property type="project" value="TreeGrafter"/>
</dbReference>
<reference evidence="2" key="1">
    <citation type="submission" date="2020-04" db="EMBL/GenBank/DDBJ databases">
        <authorList>
            <person name="Alioto T."/>
            <person name="Alioto T."/>
            <person name="Gomez Garrido J."/>
        </authorList>
    </citation>
    <scope>NUCLEOTIDE SEQUENCE</scope>
    <source>
        <strain evidence="2">A484AB</strain>
    </source>
</reference>
<dbReference type="PANTHER" id="PTHR42881">
    <property type="entry name" value="PROLYL ENDOPEPTIDASE"/>
    <property type="match status" value="1"/>
</dbReference>
<dbReference type="Gene3D" id="3.40.50.1820">
    <property type="entry name" value="alpha/beta hydrolase"/>
    <property type="match status" value="1"/>
</dbReference>
<dbReference type="Proteomes" id="UP001152795">
    <property type="component" value="Unassembled WGS sequence"/>
</dbReference>
<dbReference type="OrthoDB" id="248387at2759"/>
<dbReference type="EMBL" id="CACRXK020034019">
    <property type="protein sequence ID" value="CAB4044121.1"/>
    <property type="molecule type" value="Genomic_DNA"/>
</dbReference>
<evidence type="ECO:0000259" key="1">
    <source>
        <dbReference type="Pfam" id="PF02897"/>
    </source>
</evidence>
<gene>
    <name evidence="2" type="ORF">PACLA_8A059763</name>
</gene>
<evidence type="ECO:0000313" key="3">
    <source>
        <dbReference type="Proteomes" id="UP001152795"/>
    </source>
</evidence>
<dbReference type="Pfam" id="PF02897">
    <property type="entry name" value="Peptidase_S9_N"/>
    <property type="match status" value="1"/>
</dbReference>
<keyword evidence="3" id="KW-1185">Reference proteome</keyword>
<dbReference type="InterPro" id="IPR029058">
    <property type="entry name" value="AB_hydrolase_fold"/>
</dbReference>
<dbReference type="GO" id="GO:0005829">
    <property type="term" value="C:cytosol"/>
    <property type="evidence" value="ECO:0007669"/>
    <property type="project" value="TreeGrafter"/>
</dbReference>
<sequence length="115" mass="14017">MERFNYPTVRRDSTIIDDYHGKKIADPYAWLEDPDSQETKEFVEKQNEISSPYLEKCEFKEKFKERMTELWDYPKYGCPFKRGGMYYYFYNSGLQNQRYVFYPDYFTHQGESASN</sequence>
<proteinExistence type="predicted"/>
<feature type="domain" description="Peptidase S9A N-terminal" evidence="1">
    <location>
        <begin position="7"/>
        <end position="102"/>
    </location>
</feature>
<name>A0A7D9KE39_PARCT</name>
<organism evidence="2 3">
    <name type="scientific">Paramuricea clavata</name>
    <name type="common">Red gorgonian</name>
    <name type="synonym">Violescent sea-whip</name>
    <dbReference type="NCBI Taxonomy" id="317549"/>
    <lineage>
        <taxon>Eukaryota</taxon>
        <taxon>Metazoa</taxon>
        <taxon>Cnidaria</taxon>
        <taxon>Anthozoa</taxon>
        <taxon>Octocorallia</taxon>
        <taxon>Malacalcyonacea</taxon>
        <taxon>Plexauridae</taxon>
        <taxon>Paramuricea</taxon>
    </lineage>
</organism>
<evidence type="ECO:0000313" key="2">
    <source>
        <dbReference type="EMBL" id="CAB4044121.1"/>
    </source>
</evidence>
<dbReference type="FunFam" id="3.40.50.1820:FF:000275">
    <property type="entry name" value="Prolyl endopeptidase"/>
    <property type="match status" value="1"/>
</dbReference>
<accession>A0A7D9KE39</accession>
<protein>
    <submittedName>
        <fullName evidence="2">Prolyl endopeptidase-like</fullName>
    </submittedName>
</protein>
<comment type="caution">
    <text evidence="2">The sequence shown here is derived from an EMBL/GenBank/DDBJ whole genome shotgun (WGS) entry which is preliminary data.</text>
</comment>
<dbReference type="PANTHER" id="PTHR42881:SF2">
    <property type="entry name" value="PROLYL ENDOPEPTIDASE"/>
    <property type="match status" value="1"/>
</dbReference>